<keyword evidence="3" id="KW-0547">Nucleotide-binding</keyword>
<gene>
    <name evidence="5" type="ORF">HLH33_00145</name>
</gene>
<proteinExistence type="inferred from homology"/>
<dbReference type="PROSITE" id="PS50893">
    <property type="entry name" value="ABC_TRANSPORTER_2"/>
    <property type="match status" value="1"/>
</dbReference>
<dbReference type="InterPro" id="IPR003439">
    <property type="entry name" value="ABC_transporter-like_ATP-bd"/>
</dbReference>
<dbReference type="PANTHER" id="PTHR42794:SF2">
    <property type="entry name" value="ABC TRANSPORTER ATP-BINDING PROTEIN"/>
    <property type="match status" value="1"/>
</dbReference>
<dbReference type="Proteomes" id="UP000550787">
    <property type="component" value="Unassembled WGS sequence"/>
</dbReference>
<dbReference type="EMBL" id="JABEQG010000001">
    <property type="protein sequence ID" value="MBB2154732.1"/>
    <property type="molecule type" value="Genomic_DNA"/>
</dbReference>
<dbReference type="RefSeq" id="WP_012226199.1">
    <property type="nucleotide sequence ID" value="NZ_JABEQG010000001.1"/>
</dbReference>
<keyword evidence="2" id="KW-0813">Transport</keyword>
<dbReference type="Pfam" id="PF00005">
    <property type="entry name" value="ABC_tran"/>
    <property type="match status" value="1"/>
</dbReference>
<dbReference type="InterPro" id="IPR003593">
    <property type="entry name" value="AAA+_ATPase"/>
</dbReference>
<evidence type="ECO:0000256" key="3">
    <source>
        <dbReference type="ARBA" id="ARBA00022741"/>
    </source>
</evidence>
<evidence type="ECO:0000256" key="2">
    <source>
        <dbReference type="ARBA" id="ARBA00022448"/>
    </source>
</evidence>
<evidence type="ECO:0000256" key="4">
    <source>
        <dbReference type="ARBA" id="ARBA00022840"/>
    </source>
</evidence>
<evidence type="ECO:0000313" key="5">
    <source>
        <dbReference type="EMBL" id="MBB2154732.1"/>
    </source>
</evidence>
<organism evidence="5 6">
    <name type="scientific">Gluconacetobacter diazotrophicus</name>
    <name type="common">Acetobacter diazotrophicus</name>
    <dbReference type="NCBI Taxonomy" id="33996"/>
    <lineage>
        <taxon>Bacteria</taxon>
        <taxon>Pseudomonadati</taxon>
        <taxon>Pseudomonadota</taxon>
        <taxon>Alphaproteobacteria</taxon>
        <taxon>Acetobacterales</taxon>
        <taxon>Acetobacteraceae</taxon>
        <taxon>Gluconacetobacter</taxon>
    </lineage>
</organism>
<dbReference type="AlphaFoldDB" id="A0A7W4FBP0"/>
<keyword evidence="4 5" id="KW-0067">ATP-binding</keyword>
<dbReference type="OMA" id="NLAAAHC"/>
<sequence length="245" mass="26054">MTHLVVESLSFSRDGRRVLDDVSFAMRAGEGVALLGPNGAGKTTILRLVLRLLRPRAGRILLDGQPIMGMARRDLASRVAYVPQGHAVAFPYRVRDVVALGRLAAGTMVSPFVSAADRAAAGQAMDHLAIGHLADRSYAALSGGERQSVLIARALAQGARLLVLDEPETGLDYGQQLRLFDLLRRLAGDGYAVLATTHDPLRAARVFSRAILLQKGRMIADGPAADVLSTAAISSLYGYPASWSG</sequence>
<dbReference type="SMART" id="SM00382">
    <property type="entry name" value="AAA"/>
    <property type="match status" value="1"/>
</dbReference>
<comment type="similarity">
    <text evidence="1">Belongs to the ABC transporter superfamily.</text>
</comment>
<comment type="caution">
    <text evidence="5">The sequence shown here is derived from an EMBL/GenBank/DDBJ whole genome shotgun (WGS) entry which is preliminary data.</text>
</comment>
<dbReference type="InterPro" id="IPR027417">
    <property type="entry name" value="P-loop_NTPase"/>
</dbReference>
<dbReference type="Gene3D" id="3.40.50.300">
    <property type="entry name" value="P-loop containing nucleotide triphosphate hydrolases"/>
    <property type="match status" value="1"/>
</dbReference>
<dbReference type="SUPFAM" id="SSF52540">
    <property type="entry name" value="P-loop containing nucleoside triphosphate hydrolases"/>
    <property type="match status" value="1"/>
</dbReference>
<dbReference type="CDD" id="cd03214">
    <property type="entry name" value="ABC_Iron-Siderophores_B12_Hemin"/>
    <property type="match status" value="1"/>
</dbReference>
<reference evidence="5 6" key="1">
    <citation type="submission" date="2020-04" db="EMBL/GenBank/DDBJ databases">
        <title>Description of novel Gluconacetobacter.</title>
        <authorList>
            <person name="Sombolestani A."/>
        </authorList>
    </citation>
    <scope>NUCLEOTIDE SEQUENCE [LARGE SCALE GENOMIC DNA]</scope>
    <source>
        <strain evidence="5 6">LMG 7603</strain>
    </source>
</reference>
<dbReference type="GO" id="GO:0005524">
    <property type="term" value="F:ATP binding"/>
    <property type="evidence" value="ECO:0007669"/>
    <property type="project" value="UniProtKB-KW"/>
</dbReference>
<protein>
    <submittedName>
        <fullName evidence="5">ABC transporter ATP-binding protein</fullName>
    </submittedName>
</protein>
<accession>A0A7W4FBP0</accession>
<dbReference type="GO" id="GO:0016887">
    <property type="term" value="F:ATP hydrolysis activity"/>
    <property type="evidence" value="ECO:0007669"/>
    <property type="project" value="InterPro"/>
</dbReference>
<evidence type="ECO:0000256" key="1">
    <source>
        <dbReference type="ARBA" id="ARBA00005417"/>
    </source>
</evidence>
<dbReference type="PANTHER" id="PTHR42794">
    <property type="entry name" value="HEMIN IMPORT ATP-BINDING PROTEIN HMUV"/>
    <property type="match status" value="1"/>
</dbReference>
<evidence type="ECO:0000313" key="6">
    <source>
        <dbReference type="Proteomes" id="UP000550787"/>
    </source>
</evidence>
<dbReference type="FunFam" id="3.40.50.300:FF:000134">
    <property type="entry name" value="Iron-enterobactin ABC transporter ATP-binding protein"/>
    <property type="match status" value="1"/>
</dbReference>
<name>A0A7W4FBP0_GLUDI</name>